<dbReference type="EMBL" id="LFYR01002048">
    <property type="protein sequence ID" value="KMZ57595.1"/>
    <property type="molecule type" value="Genomic_DNA"/>
</dbReference>
<dbReference type="Gene3D" id="3.40.50.1820">
    <property type="entry name" value="alpha/beta hydrolase"/>
    <property type="match status" value="1"/>
</dbReference>
<name>A0A0K9NNN9_ZOSMR</name>
<reference evidence="2" key="1">
    <citation type="journal article" date="2016" name="Nature">
        <title>The genome of the seagrass Zostera marina reveals angiosperm adaptation to the sea.</title>
        <authorList>
            <person name="Olsen J.L."/>
            <person name="Rouze P."/>
            <person name="Verhelst B."/>
            <person name="Lin Y.-C."/>
            <person name="Bayer T."/>
            <person name="Collen J."/>
            <person name="Dattolo E."/>
            <person name="De Paoli E."/>
            <person name="Dittami S."/>
            <person name="Maumus F."/>
            <person name="Michel G."/>
            <person name="Kersting A."/>
            <person name="Lauritano C."/>
            <person name="Lohaus R."/>
            <person name="Toepel M."/>
            <person name="Tonon T."/>
            <person name="Vanneste K."/>
            <person name="Amirebrahimi M."/>
            <person name="Brakel J."/>
            <person name="Bostroem C."/>
            <person name="Chovatia M."/>
            <person name="Grimwood J."/>
            <person name="Jenkins J.W."/>
            <person name="Jueterbock A."/>
            <person name="Mraz A."/>
            <person name="Stam W.T."/>
            <person name="Tice H."/>
            <person name="Bornberg-Bauer E."/>
            <person name="Green P.J."/>
            <person name="Pearson G.A."/>
            <person name="Procaccini G."/>
            <person name="Duarte C.M."/>
            <person name="Schmutz J."/>
            <person name="Reusch T.B.H."/>
            <person name="Van de Peer Y."/>
        </authorList>
    </citation>
    <scope>NUCLEOTIDE SEQUENCE [LARGE SCALE GENOMIC DNA]</scope>
    <source>
        <strain evidence="2">cv. Finnish</strain>
    </source>
</reference>
<dbReference type="Proteomes" id="UP000036987">
    <property type="component" value="Unassembled WGS sequence"/>
</dbReference>
<dbReference type="GO" id="GO:0004620">
    <property type="term" value="F:phospholipase activity"/>
    <property type="evidence" value="ECO:0000318"/>
    <property type="project" value="GO_Central"/>
</dbReference>
<keyword evidence="2" id="KW-1185">Reference proteome</keyword>
<dbReference type="OrthoDB" id="190846at2759"/>
<gene>
    <name evidence="1" type="ORF">ZOSMA_84G00330</name>
</gene>
<protein>
    <submittedName>
        <fullName evidence="1">Phospholipase A2</fullName>
    </submittedName>
</protein>
<evidence type="ECO:0000313" key="1">
    <source>
        <dbReference type="EMBL" id="KMZ57595.1"/>
    </source>
</evidence>
<dbReference type="GO" id="GO:0006629">
    <property type="term" value="P:lipid metabolic process"/>
    <property type="evidence" value="ECO:0000318"/>
    <property type="project" value="GO_Central"/>
</dbReference>
<dbReference type="OMA" id="CEHHVFR"/>
<organism evidence="1 2">
    <name type="scientific">Zostera marina</name>
    <name type="common">Eelgrass</name>
    <dbReference type="NCBI Taxonomy" id="29655"/>
    <lineage>
        <taxon>Eukaryota</taxon>
        <taxon>Viridiplantae</taxon>
        <taxon>Streptophyta</taxon>
        <taxon>Embryophyta</taxon>
        <taxon>Tracheophyta</taxon>
        <taxon>Spermatophyta</taxon>
        <taxon>Magnoliopsida</taxon>
        <taxon>Liliopsida</taxon>
        <taxon>Zosteraceae</taxon>
        <taxon>Zostera</taxon>
    </lineage>
</organism>
<dbReference type="GO" id="GO:0008374">
    <property type="term" value="F:O-acyltransferase activity"/>
    <property type="evidence" value="ECO:0007669"/>
    <property type="project" value="InterPro"/>
</dbReference>
<sequence>MASVLEELIRSIELWLKINKKQEIVINPNLDPVLLVPGIAGTMLHAVDKNDKEERVWVRIFGADRVFQDKLWSIFNPSTGKTVSLDPETRVVVPEGRHGLYAIDVLDPDLIIGRESVYYFHEMIEEMIKWGFKEGKTLFGFGYDFRQSNRLQEVLDNFSAKLESVYNSSGGKKINIISHSMGGILVKCFLSLYSDVFEKYVKNWIAIAAPFQGAPGYITSSLLNGMSFVDGWEQNFFVSKWSMHQMLIECPSMYELMANPDFSWENTPLLQVWRESCDSSGNLRVMLETYESTDVISVMTEALALNKVECNGNDIALPFNIEILKWANKTREVLACAKLPSTVNFYNIYGTSNDTPHSVCYGSEKQPVSDLAKLPWYEARYSSVNGDGSVPIESAKADGFDAIARIGVSADHRGILCEPYVFRILGHWLKAGQYDPFYNPLIDFVILPTAFDKLRESTQIPPLKDEWEIVSSDDDDNCNDNSIDKSSNKAVILNAVTVACMSTDQSDPICIGVALDASEVQTVV</sequence>
<dbReference type="AlphaFoldDB" id="A0A0K9NNN9"/>
<dbReference type="Pfam" id="PF02450">
    <property type="entry name" value="LCAT"/>
    <property type="match status" value="1"/>
</dbReference>
<dbReference type="InterPro" id="IPR003386">
    <property type="entry name" value="LACT/PDAT_acylTrfase"/>
</dbReference>
<dbReference type="SUPFAM" id="SSF53474">
    <property type="entry name" value="alpha/beta-Hydrolases"/>
    <property type="match status" value="1"/>
</dbReference>
<accession>A0A0K9NNN9</accession>
<proteinExistence type="predicted"/>
<dbReference type="PANTHER" id="PTHR11440">
    <property type="entry name" value="LECITHIN-CHOLESTEROL ACYLTRANSFERASE-RELATED"/>
    <property type="match status" value="1"/>
</dbReference>
<dbReference type="InterPro" id="IPR029058">
    <property type="entry name" value="AB_hydrolase_fold"/>
</dbReference>
<dbReference type="STRING" id="29655.A0A0K9NNN9"/>
<comment type="caution">
    <text evidence="1">The sequence shown here is derived from an EMBL/GenBank/DDBJ whole genome shotgun (WGS) entry which is preliminary data.</text>
</comment>
<evidence type="ECO:0000313" key="2">
    <source>
        <dbReference type="Proteomes" id="UP000036987"/>
    </source>
</evidence>